<sequence length="95" mass="10215">MPSIYSRAVSEFPPLHVATPPSGNGPLIPVLSRASRRSVMFILFMATRSCLGVQRAACTTAVAPLPGIRGTTEYRPSGSEQRGTHGTHSWKHIIS</sequence>
<feature type="compositionally biased region" description="Polar residues" evidence="1">
    <location>
        <begin position="78"/>
        <end position="87"/>
    </location>
</feature>
<feature type="region of interest" description="Disordered" evidence="1">
    <location>
        <begin position="69"/>
        <end position="95"/>
    </location>
</feature>
<name>A0A4Z2HHQ1_9TELE</name>
<evidence type="ECO:0000313" key="2">
    <source>
        <dbReference type="EMBL" id="TNN64434.1"/>
    </source>
</evidence>
<accession>A0A4Z2HHQ1</accession>
<proteinExistence type="predicted"/>
<dbReference type="AlphaFoldDB" id="A0A4Z2HHQ1"/>
<evidence type="ECO:0000256" key="1">
    <source>
        <dbReference type="SAM" id="MobiDB-lite"/>
    </source>
</evidence>
<reference evidence="2 3" key="1">
    <citation type="submission" date="2019-03" db="EMBL/GenBank/DDBJ databases">
        <title>First draft genome of Liparis tanakae, snailfish: a comprehensive survey of snailfish specific genes.</title>
        <authorList>
            <person name="Kim W."/>
            <person name="Song I."/>
            <person name="Jeong J.-H."/>
            <person name="Kim D."/>
            <person name="Kim S."/>
            <person name="Ryu S."/>
            <person name="Song J.Y."/>
            <person name="Lee S.K."/>
        </authorList>
    </citation>
    <scope>NUCLEOTIDE SEQUENCE [LARGE SCALE GENOMIC DNA]</scope>
    <source>
        <tissue evidence="2">Muscle</tissue>
    </source>
</reference>
<dbReference type="Proteomes" id="UP000314294">
    <property type="component" value="Unassembled WGS sequence"/>
</dbReference>
<dbReference type="EMBL" id="SRLO01000253">
    <property type="protein sequence ID" value="TNN64434.1"/>
    <property type="molecule type" value="Genomic_DNA"/>
</dbReference>
<protein>
    <submittedName>
        <fullName evidence="2">Uncharacterized protein</fullName>
    </submittedName>
</protein>
<comment type="caution">
    <text evidence="2">The sequence shown here is derived from an EMBL/GenBank/DDBJ whole genome shotgun (WGS) entry which is preliminary data.</text>
</comment>
<gene>
    <name evidence="2" type="ORF">EYF80_025384</name>
</gene>
<evidence type="ECO:0000313" key="3">
    <source>
        <dbReference type="Proteomes" id="UP000314294"/>
    </source>
</evidence>
<organism evidence="2 3">
    <name type="scientific">Liparis tanakae</name>
    <name type="common">Tanaka's snailfish</name>
    <dbReference type="NCBI Taxonomy" id="230148"/>
    <lineage>
        <taxon>Eukaryota</taxon>
        <taxon>Metazoa</taxon>
        <taxon>Chordata</taxon>
        <taxon>Craniata</taxon>
        <taxon>Vertebrata</taxon>
        <taxon>Euteleostomi</taxon>
        <taxon>Actinopterygii</taxon>
        <taxon>Neopterygii</taxon>
        <taxon>Teleostei</taxon>
        <taxon>Neoteleostei</taxon>
        <taxon>Acanthomorphata</taxon>
        <taxon>Eupercaria</taxon>
        <taxon>Perciformes</taxon>
        <taxon>Cottioidei</taxon>
        <taxon>Cottales</taxon>
        <taxon>Liparidae</taxon>
        <taxon>Liparis</taxon>
    </lineage>
</organism>
<keyword evidence="3" id="KW-1185">Reference proteome</keyword>